<name>A0A410P700_VELA1</name>
<dbReference type="RefSeq" id="WP_228767825.1">
    <property type="nucleotide sequence ID" value="NZ_CP019384.1"/>
</dbReference>
<keyword evidence="3" id="KW-1185">Reference proteome</keyword>
<reference evidence="2 3" key="1">
    <citation type="submission" date="2017-01" db="EMBL/GenBank/DDBJ databases">
        <title>First insights into the biology of 'candidatus Vampirococcus archaeovorus'.</title>
        <authorList>
            <person name="Kizina J."/>
            <person name="Jordan S."/>
            <person name="Stueber K."/>
            <person name="Reinhardt R."/>
            <person name="Harder J."/>
        </authorList>
    </citation>
    <scope>NUCLEOTIDE SEQUENCE [LARGE SCALE GENOMIC DNA]</scope>
    <source>
        <strain evidence="2 3">LiM</strain>
    </source>
</reference>
<proteinExistence type="predicted"/>
<sequence length="106" mass="11894">MKKCPFCAEEIQDEAIKCKHCGSMLESSSRLVSAAPKTPWYFKTSALVIAFLCVGPLALPLLWFNPRFTMKSKIVWSVVVIVATYYLVVALADALKTIGQYYQELL</sequence>
<keyword evidence="1" id="KW-0472">Membrane</keyword>
<accession>A0A410P700</accession>
<dbReference type="KEGG" id="vai:BU251_01420"/>
<dbReference type="Proteomes" id="UP000287243">
    <property type="component" value="Chromosome"/>
</dbReference>
<evidence type="ECO:0000313" key="3">
    <source>
        <dbReference type="Proteomes" id="UP000287243"/>
    </source>
</evidence>
<keyword evidence="1" id="KW-0812">Transmembrane</keyword>
<dbReference type="AlphaFoldDB" id="A0A410P700"/>
<organism evidence="2 3">
    <name type="scientific">Velamenicoccus archaeovorus</name>
    <dbReference type="NCBI Taxonomy" id="1930593"/>
    <lineage>
        <taxon>Bacteria</taxon>
        <taxon>Pseudomonadati</taxon>
        <taxon>Candidatus Omnitrophota</taxon>
        <taxon>Candidatus Velamenicoccus</taxon>
    </lineage>
</organism>
<keyword evidence="1" id="KW-1133">Transmembrane helix</keyword>
<feature type="transmembrane region" description="Helical" evidence="1">
    <location>
        <begin position="40"/>
        <end position="62"/>
    </location>
</feature>
<evidence type="ECO:0000313" key="2">
    <source>
        <dbReference type="EMBL" id="QAT17977.1"/>
    </source>
</evidence>
<dbReference type="EMBL" id="CP019384">
    <property type="protein sequence ID" value="QAT17977.1"/>
    <property type="molecule type" value="Genomic_DNA"/>
</dbReference>
<feature type="transmembrane region" description="Helical" evidence="1">
    <location>
        <begin position="74"/>
        <end position="92"/>
    </location>
</feature>
<evidence type="ECO:0000256" key="1">
    <source>
        <dbReference type="SAM" id="Phobius"/>
    </source>
</evidence>
<protein>
    <submittedName>
        <fullName evidence="2">Zinc ribbon domain-containing protein</fullName>
    </submittedName>
</protein>
<gene>
    <name evidence="2" type="ORF">BU251_01420</name>
</gene>